<proteinExistence type="predicted"/>
<keyword evidence="3" id="KW-1185">Reference proteome</keyword>
<name>A0A1M7UKG0_9BRAD</name>
<sequence length="120" mass="13208">MKRVLLLVSMLLPLSAALAANGRVPELNVKAICKTRDVDAKLFRSTTGQSVDECVHDEENAKQQLNSLWSTTAAPIRNRCESEGHSLGTTSYLDLVVCIQMAEELKDDIKPVPKKKASKE</sequence>
<keyword evidence="1" id="KW-0732">Signal</keyword>
<gene>
    <name evidence="2" type="ORF">SAMN05444170_5494</name>
</gene>
<reference evidence="3" key="1">
    <citation type="submission" date="2016-11" db="EMBL/GenBank/DDBJ databases">
        <authorList>
            <person name="Varghese N."/>
            <person name="Submissions S."/>
        </authorList>
    </citation>
    <scope>NUCLEOTIDE SEQUENCE [LARGE SCALE GENOMIC DNA]</scope>
    <source>
        <strain evidence="3">GAS401</strain>
    </source>
</reference>
<accession>A0A1M7UKG0</accession>
<dbReference type="OrthoDB" id="7960860at2"/>
<dbReference type="Proteomes" id="UP000184096">
    <property type="component" value="Chromosome I"/>
</dbReference>
<dbReference type="EMBL" id="LT670849">
    <property type="protein sequence ID" value="SHN83410.1"/>
    <property type="molecule type" value="Genomic_DNA"/>
</dbReference>
<feature type="chain" id="PRO_5013291800" evidence="1">
    <location>
        <begin position="20"/>
        <end position="120"/>
    </location>
</feature>
<dbReference type="AlphaFoldDB" id="A0A1M7UKG0"/>
<protein>
    <submittedName>
        <fullName evidence="2">Uncharacterized protein</fullName>
    </submittedName>
</protein>
<dbReference type="RefSeq" id="WP_072822668.1">
    <property type="nucleotide sequence ID" value="NZ_LT670849.1"/>
</dbReference>
<evidence type="ECO:0000256" key="1">
    <source>
        <dbReference type="SAM" id="SignalP"/>
    </source>
</evidence>
<feature type="signal peptide" evidence="1">
    <location>
        <begin position="1"/>
        <end position="19"/>
    </location>
</feature>
<organism evidence="2 3">
    <name type="scientific">Bradyrhizobium erythrophlei</name>
    <dbReference type="NCBI Taxonomy" id="1437360"/>
    <lineage>
        <taxon>Bacteria</taxon>
        <taxon>Pseudomonadati</taxon>
        <taxon>Pseudomonadota</taxon>
        <taxon>Alphaproteobacteria</taxon>
        <taxon>Hyphomicrobiales</taxon>
        <taxon>Nitrobacteraceae</taxon>
        <taxon>Bradyrhizobium</taxon>
    </lineage>
</organism>
<evidence type="ECO:0000313" key="3">
    <source>
        <dbReference type="Proteomes" id="UP000184096"/>
    </source>
</evidence>
<evidence type="ECO:0000313" key="2">
    <source>
        <dbReference type="EMBL" id="SHN83410.1"/>
    </source>
</evidence>